<organism evidence="1 2">
    <name type="scientific">Colletotrichum kahawae</name>
    <name type="common">Coffee berry disease fungus</name>
    <dbReference type="NCBI Taxonomy" id="34407"/>
    <lineage>
        <taxon>Eukaryota</taxon>
        <taxon>Fungi</taxon>
        <taxon>Dikarya</taxon>
        <taxon>Ascomycota</taxon>
        <taxon>Pezizomycotina</taxon>
        <taxon>Sordariomycetes</taxon>
        <taxon>Hypocreomycetidae</taxon>
        <taxon>Glomerellales</taxon>
        <taxon>Glomerellaceae</taxon>
        <taxon>Colletotrichum</taxon>
        <taxon>Colletotrichum gloeosporioides species complex</taxon>
    </lineage>
</organism>
<evidence type="ECO:0000313" key="1">
    <source>
        <dbReference type="EMBL" id="KAK2780095.1"/>
    </source>
</evidence>
<dbReference type="AlphaFoldDB" id="A0AAD9YUE2"/>
<accession>A0AAD9YUE2</accession>
<dbReference type="Proteomes" id="UP001281614">
    <property type="component" value="Unassembled WGS sequence"/>
</dbReference>
<comment type="caution">
    <text evidence="1">The sequence shown here is derived from an EMBL/GenBank/DDBJ whole genome shotgun (WGS) entry which is preliminary data.</text>
</comment>
<reference evidence="1" key="1">
    <citation type="submission" date="2023-02" db="EMBL/GenBank/DDBJ databases">
        <title>Colletotrichum kahawae CIFC_Que2 genome sequencing and assembly.</title>
        <authorList>
            <person name="Baroncelli R."/>
        </authorList>
    </citation>
    <scope>NUCLEOTIDE SEQUENCE</scope>
    <source>
        <strain evidence="1">CIFC_Que2</strain>
    </source>
</reference>
<protein>
    <submittedName>
        <fullName evidence="1">Uncharacterized protein</fullName>
    </submittedName>
</protein>
<keyword evidence="2" id="KW-1185">Reference proteome</keyword>
<sequence>MLMNDYAEKDSPLETEVKDPLAHNAQHACSDAYLNSSPSTAELVKIHISSSCSLNHGQNAFFYSSLSLNWEP</sequence>
<dbReference type="EMBL" id="VYYT01000001">
    <property type="protein sequence ID" value="KAK2780095.1"/>
    <property type="molecule type" value="Genomic_DNA"/>
</dbReference>
<gene>
    <name evidence="1" type="ORF">CKAH01_00039</name>
</gene>
<name>A0AAD9YUE2_COLKA</name>
<proteinExistence type="predicted"/>
<evidence type="ECO:0000313" key="2">
    <source>
        <dbReference type="Proteomes" id="UP001281614"/>
    </source>
</evidence>